<evidence type="ECO:0000313" key="3">
    <source>
        <dbReference type="Proteomes" id="UP001304225"/>
    </source>
</evidence>
<protein>
    <submittedName>
        <fullName evidence="2">Uncharacterized protein</fullName>
    </submittedName>
</protein>
<keyword evidence="3" id="KW-1185">Reference proteome</keyword>
<feature type="compositionally biased region" description="Low complexity" evidence="1">
    <location>
        <begin position="75"/>
        <end position="94"/>
    </location>
</feature>
<feature type="compositionally biased region" description="Basic residues" evidence="1">
    <location>
        <begin position="288"/>
        <end position="299"/>
    </location>
</feature>
<reference evidence="2 3" key="1">
    <citation type="submission" date="2023-08" db="EMBL/GenBank/DDBJ databases">
        <authorList>
            <person name="Du S."/>
            <person name="Wu Z."/>
            <person name="Wu Y."/>
            <person name="Yang M."/>
            <person name="Shao J."/>
            <person name="Liu H."/>
            <person name="Zhao Y."/>
            <person name="Zhang Z."/>
        </authorList>
    </citation>
    <scope>NUCLEOTIDE SEQUENCE [LARGE SCALE GENOMIC DNA]</scope>
</reference>
<dbReference type="EMBL" id="OR420752">
    <property type="protein sequence ID" value="WMM95736.1"/>
    <property type="molecule type" value="Genomic_DNA"/>
</dbReference>
<feature type="compositionally biased region" description="Polar residues" evidence="1">
    <location>
        <begin position="217"/>
        <end position="227"/>
    </location>
</feature>
<sequence length="299" mass="31303">MFLDFLKPKMVWDSSGGGSSGGGGGGGNDNSSSKPKPKPKPKPKVADKSGTDAGNGMVWKKNEGGYYTRVKAPKAETTTAKTTTTPKKASTSTANAYKQMATTMTQAGIMNVGGKQTPAEPAKVGNQPIKQTSVKNGKVTSKIVGALDPKKPVSVSKNADGSVYVPYDGKDAHNPNARTKNNPTGKTVFKNTLPDNENNIKNSKQTAAQVEAVSAPVKQSSGSSSPVTAPEKIDAQDGVGGGGRDGGKSGKQKASKVDEDKLKVQRQAQGVDRYKRTQTNAIKAAGERRRKNAMKIQRA</sequence>
<evidence type="ECO:0000256" key="1">
    <source>
        <dbReference type="SAM" id="MobiDB-lite"/>
    </source>
</evidence>
<feature type="region of interest" description="Disordered" evidence="1">
    <location>
        <begin position="1"/>
        <end position="94"/>
    </location>
</feature>
<feature type="compositionally biased region" description="Gly residues" evidence="1">
    <location>
        <begin position="15"/>
        <end position="28"/>
    </location>
</feature>
<feature type="region of interest" description="Disordered" evidence="1">
    <location>
        <begin position="151"/>
        <end position="299"/>
    </location>
</feature>
<proteinExistence type="predicted"/>
<accession>A0AAX3ZX21</accession>
<name>A0AAX3ZX21_9CAUD</name>
<organism evidence="2 3">
    <name type="scientific">Roseobacter phage CRP-403</name>
    <dbReference type="NCBI Taxonomy" id="3072849"/>
    <lineage>
        <taxon>Viruses</taxon>
        <taxon>Duplodnaviria</taxon>
        <taxon>Heunggongvirae</taxon>
        <taxon>Uroviricota</taxon>
        <taxon>Caudoviricetes</taxon>
        <taxon>Autographivirales</taxon>
        <taxon>Autographivirales incertae sedis</taxon>
        <taxon>Shangxiadianvirus</taxon>
        <taxon>Shangxiadianvirus CRP403</taxon>
    </lineage>
</organism>
<gene>
    <name evidence="2" type="ORF">CRP403_gp22</name>
</gene>
<dbReference type="Proteomes" id="UP001304225">
    <property type="component" value="Segment"/>
</dbReference>
<feature type="compositionally biased region" description="Polar residues" evidence="1">
    <location>
        <begin position="176"/>
        <end position="208"/>
    </location>
</feature>
<evidence type="ECO:0000313" key="2">
    <source>
        <dbReference type="EMBL" id="WMM95736.1"/>
    </source>
</evidence>